<dbReference type="Proteomes" id="UP000317778">
    <property type="component" value="Unassembled WGS sequence"/>
</dbReference>
<reference evidence="3 4" key="1">
    <citation type="submission" date="2017-06" db="EMBL/GenBank/DDBJ databases">
        <title>Novel microbial phyla capable of carbon fixation and sulfur reduction in deep-sea sediments.</title>
        <authorList>
            <person name="Huang J."/>
            <person name="Baker B."/>
            <person name="Wang Y."/>
        </authorList>
    </citation>
    <scope>NUCLEOTIDE SEQUENCE [LARGE SCALE GENOMIC DNA]</scope>
    <source>
        <strain evidence="3">B3_TA06</strain>
    </source>
</reference>
<proteinExistence type="inferred from homology"/>
<dbReference type="Gene3D" id="1.10.10.10">
    <property type="entry name" value="Winged helix-like DNA-binding domain superfamily/Winged helix DNA-binding domain"/>
    <property type="match status" value="1"/>
</dbReference>
<dbReference type="Pfam" id="PF02001">
    <property type="entry name" value="DUF134"/>
    <property type="match status" value="1"/>
</dbReference>
<dbReference type="InterPro" id="IPR013324">
    <property type="entry name" value="RNA_pol_sigma_r3/r4-like"/>
</dbReference>
<evidence type="ECO:0000256" key="1">
    <source>
        <dbReference type="ARBA" id="ARBA00009350"/>
    </source>
</evidence>
<dbReference type="EMBL" id="NJBO01000008">
    <property type="protein sequence ID" value="TKJ42838.1"/>
    <property type="molecule type" value="Genomic_DNA"/>
</dbReference>
<organism evidence="3 4">
    <name type="scientific">candidate division TA06 bacterium B3_TA06</name>
    <dbReference type="NCBI Taxonomy" id="2012487"/>
    <lineage>
        <taxon>Bacteria</taxon>
        <taxon>Bacteria division TA06</taxon>
    </lineage>
</organism>
<evidence type="ECO:0000313" key="4">
    <source>
        <dbReference type="Proteomes" id="UP000317778"/>
    </source>
</evidence>
<gene>
    <name evidence="3" type="ORF">CEE36_06115</name>
</gene>
<protein>
    <recommendedName>
        <fullName evidence="2">UPF0251 protein CEE36_06115</fullName>
    </recommendedName>
</protein>
<dbReference type="InterPro" id="IPR002852">
    <property type="entry name" value="UPF0251"/>
</dbReference>
<dbReference type="SUPFAM" id="SSF88659">
    <property type="entry name" value="Sigma3 and sigma4 domains of RNA polymerase sigma factors"/>
    <property type="match status" value="1"/>
</dbReference>
<comment type="similarity">
    <text evidence="1 2">Belongs to the UPF0251 family.</text>
</comment>
<comment type="caution">
    <text evidence="3">The sequence shown here is derived from an EMBL/GenBank/DDBJ whole genome shotgun (WGS) entry which is preliminary data.</text>
</comment>
<dbReference type="AlphaFoldDB" id="A0A532V6M6"/>
<dbReference type="PANTHER" id="PTHR37478:SF2">
    <property type="entry name" value="UPF0251 PROTEIN TK0562"/>
    <property type="match status" value="1"/>
</dbReference>
<name>A0A532V6M6_UNCT6</name>
<dbReference type="HAMAP" id="MF_00674">
    <property type="entry name" value="UPF0251"/>
    <property type="match status" value="1"/>
</dbReference>
<dbReference type="InterPro" id="IPR036388">
    <property type="entry name" value="WH-like_DNA-bd_sf"/>
</dbReference>
<dbReference type="PANTHER" id="PTHR37478">
    <property type="match status" value="1"/>
</dbReference>
<evidence type="ECO:0000313" key="3">
    <source>
        <dbReference type="EMBL" id="TKJ42838.1"/>
    </source>
</evidence>
<sequence>MPRPRKYRMIQSEFGISFFGPKGIPMHELEMTALSHEEVEALRLTDLEGLYQEEAAQEMGVSRPTFGRTLISARRKLADALINGKGLQVAGGSYMIAGHPVICRHWHRRGRHGWRGGRGERS</sequence>
<evidence type="ECO:0000256" key="2">
    <source>
        <dbReference type="HAMAP-Rule" id="MF_00674"/>
    </source>
</evidence>
<accession>A0A532V6M6</accession>